<dbReference type="Pfam" id="PF00787">
    <property type="entry name" value="PX"/>
    <property type="match status" value="1"/>
</dbReference>
<dbReference type="Pfam" id="PF02194">
    <property type="entry name" value="PXA"/>
    <property type="match status" value="1"/>
</dbReference>
<dbReference type="OrthoDB" id="5582218at2759"/>
<dbReference type="GO" id="GO:0035091">
    <property type="term" value="F:phosphatidylinositol binding"/>
    <property type="evidence" value="ECO:0007669"/>
    <property type="project" value="InterPro"/>
</dbReference>
<dbReference type="PROSITE" id="PS51207">
    <property type="entry name" value="PXA"/>
    <property type="match status" value="1"/>
</dbReference>
<sequence length="812" mass="89384">MELLGCLVPLYVMHRLVPFACGACVGLACYVLARRLAVRPPRARLTWAVTRLLRAARFRGTNESFSRAELCPVASAYHNAEPHMPLLTPELHSEVAGVVDSILQGFILPWYSPLSESEEFPRHIEGILEDTFLELSHKLALIHPSRALQVSLEILCCHIQQLPRCQQSSESLGADHPAAVDRRSEWLYLQSLATLALRLVEPGDILTAKAVHLLVLHIICRNVLLPLVDLISKPGIIYYIVVAVCTPNSIGEKEETGLSSPDATSTDIAVEAKGFGGVQEPSVNDVLNVIVPTSLSTRHSFSLPATSSLRHSHLRSHNSVDIERAVEADNFAYGSAVHKVRITKTESRSELNKGVYTVYCIEYQSQMGGPLYRTRRRFNEFINLQTSLRKLGRFDLSLRGVKGPSRWLANPFVNDKKNVINRKIYLQNYLIQLSGIPEVVRTVQFQLFMGVLGEPDNYFTGGLATATSSLLRIDHMLAEGVRGALDLIKTALPGNVSLNKEINDDPHVANAIYRSNIWEQQPVQHQPPPSSFVEFKYDRDTSSRRLRQAVLNYIDSFDLASSPEFSPVHCGGVSPMTPIFPQAATRSEFDEGCQLTDTCHNATTAVDGLQSLLPGGLQQLSDQLQLRLTFSQGRQGPSSVSGAESLGRPRTTSPASPRCNPLIGALLDLITVILEGSGHGASRVPVLLSRLQGLIGSLAEEWLSDKLEETFAPHNCATMLHKLHLVISGLAQAGGDISPVERSQDEARQALRSLMPPWALAYLPVIDQLIDGVLEALSQERFNRALVYKLADALLDLLASVDSIEEWTAGHR</sequence>
<reference evidence="4" key="1">
    <citation type="submission" date="2021-01" db="UniProtKB">
        <authorList>
            <consortium name="EnsemblMetazoa"/>
        </authorList>
    </citation>
    <scope>IDENTIFICATION</scope>
</reference>
<feature type="region of interest" description="Disordered" evidence="1">
    <location>
        <begin position="632"/>
        <end position="657"/>
    </location>
</feature>
<dbReference type="PANTHER" id="PTHR22775:SF3">
    <property type="entry name" value="SORTING NEXIN-13"/>
    <property type="match status" value="1"/>
</dbReference>
<keyword evidence="5" id="KW-1185">Reference proteome</keyword>
<dbReference type="KEGG" id="vde:111244821"/>
<dbReference type="SMART" id="SM00312">
    <property type="entry name" value="PX"/>
    <property type="match status" value="1"/>
</dbReference>
<accession>A0A7M7J830</accession>
<organism evidence="4 5">
    <name type="scientific">Varroa destructor</name>
    <name type="common">Honeybee mite</name>
    <dbReference type="NCBI Taxonomy" id="109461"/>
    <lineage>
        <taxon>Eukaryota</taxon>
        <taxon>Metazoa</taxon>
        <taxon>Ecdysozoa</taxon>
        <taxon>Arthropoda</taxon>
        <taxon>Chelicerata</taxon>
        <taxon>Arachnida</taxon>
        <taxon>Acari</taxon>
        <taxon>Parasitiformes</taxon>
        <taxon>Mesostigmata</taxon>
        <taxon>Gamasina</taxon>
        <taxon>Dermanyssoidea</taxon>
        <taxon>Varroidae</taxon>
        <taxon>Varroa</taxon>
    </lineage>
</organism>
<dbReference type="PROSITE" id="PS50195">
    <property type="entry name" value="PX"/>
    <property type="match status" value="1"/>
</dbReference>
<dbReference type="AlphaFoldDB" id="A0A7M7J830"/>
<feature type="compositionally biased region" description="Polar residues" evidence="1">
    <location>
        <begin position="632"/>
        <end position="642"/>
    </location>
</feature>
<dbReference type="Proteomes" id="UP000594260">
    <property type="component" value="Unplaced"/>
</dbReference>
<dbReference type="SMART" id="SM00313">
    <property type="entry name" value="PXA"/>
    <property type="match status" value="1"/>
</dbReference>
<dbReference type="InterPro" id="IPR001683">
    <property type="entry name" value="PX_dom"/>
</dbReference>
<dbReference type="OMA" id="RLHEQLW"/>
<dbReference type="InterPro" id="IPR003114">
    <property type="entry name" value="Phox_assoc"/>
</dbReference>
<evidence type="ECO:0000259" key="3">
    <source>
        <dbReference type="PROSITE" id="PS51207"/>
    </source>
</evidence>
<dbReference type="SUPFAM" id="SSF64268">
    <property type="entry name" value="PX domain"/>
    <property type="match status" value="1"/>
</dbReference>
<dbReference type="Gene3D" id="3.30.1520.10">
    <property type="entry name" value="Phox-like domain"/>
    <property type="match status" value="1"/>
</dbReference>
<evidence type="ECO:0000313" key="4">
    <source>
        <dbReference type="EnsemblMetazoa" id="XP_022648010"/>
    </source>
</evidence>
<feature type="domain" description="PX" evidence="2">
    <location>
        <begin position="337"/>
        <end position="456"/>
    </location>
</feature>
<evidence type="ECO:0000259" key="2">
    <source>
        <dbReference type="PROSITE" id="PS50195"/>
    </source>
</evidence>
<dbReference type="InterPro" id="IPR036871">
    <property type="entry name" value="PX_dom_sf"/>
</dbReference>
<dbReference type="EnsemblMetazoa" id="XM_022792275">
    <property type="protein sequence ID" value="XP_022648010"/>
    <property type="gene ID" value="LOC111244821"/>
</dbReference>
<dbReference type="GeneID" id="111244821"/>
<dbReference type="PANTHER" id="PTHR22775">
    <property type="entry name" value="SORTING NEXIN"/>
    <property type="match status" value="1"/>
</dbReference>
<dbReference type="InParanoid" id="A0A7M7J830"/>
<protein>
    <submittedName>
        <fullName evidence="4">Uncharacterized protein</fullName>
    </submittedName>
</protein>
<name>A0A7M7J830_VARDE</name>
<feature type="domain" description="PXA" evidence="3">
    <location>
        <begin position="88"/>
        <end position="249"/>
    </location>
</feature>
<evidence type="ECO:0000313" key="5">
    <source>
        <dbReference type="Proteomes" id="UP000594260"/>
    </source>
</evidence>
<dbReference type="RefSeq" id="XP_022648010.1">
    <property type="nucleotide sequence ID" value="XM_022792275.1"/>
</dbReference>
<evidence type="ECO:0000256" key="1">
    <source>
        <dbReference type="SAM" id="MobiDB-lite"/>
    </source>
</evidence>
<proteinExistence type="predicted"/>